<evidence type="ECO:0000256" key="1">
    <source>
        <dbReference type="ARBA" id="ARBA00006738"/>
    </source>
</evidence>
<dbReference type="InterPro" id="IPR011335">
    <property type="entry name" value="Restrct_endonuc-II-like"/>
</dbReference>
<proteinExistence type="inferred from homology"/>
<dbReference type="RefSeq" id="WP_155716354.1">
    <property type="nucleotide sequence ID" value="NZ_VVIQ01000009.1"/>
</dbReference>
<dbReference type="InterPro" id="IPR011856">
    <property type="entry name" value="tRNA_endonuc-like_dom_sf"/>
</dbReference>
<dbReference type="Proteomes" id="UP000482295">
    <property type="component" value="Unassembled WGS sequence"/>
</dbReference>
<dbReference type="GO" id="GO:0003676">
    <property type="term" value="F:nucleic acid binding"/>
    <property type="evidence" value="ECO:0007669"/>
    <property type="project" value="InterPro"/>
</dbReference>
<dbReference type="CDD" id="cd20736">
    <property type="entry name" value="PoNe_Nuclease"/>
    <property type="match status" value="1"/>
</dbReference>
<organism evidence="3 4">
    <name type="scientific">Prevotella vespertina</name>
    <dbReference type="NCBI Taxonomy" id="2608404"/>
    <lineage>
        <taxon>Bacteria</taxon>
        <taxon>Pseudomonadati</taxon>
        <taxon>Bacteroidota</taxon>
        <taxon>Bacteroidia</taxon>
        <taxon>Bacteroidales</taxon>
        <taxon>Prevotellaceae</taxon>
        <taxon>Prevotella</taxon>
    </lineage>
</organism>
<dbReference type="InterPro" id="IPR003509">
    <property type="entry name" value="UPF0102_YraN-like"/>
</dbReference>
<dbReference type="EMBL" id="VVIQ01000009">
    <property type="protein sequence ID" value="MUL28464.1"/>
    <property type="molecule type" value="Genomic_DNA"/>
</dbReference>
<dbReference type="Pfam" id="PF02021">
    <property type="entry name" value="UPF0102"/>
    <property type="match status" value="1"/>
</dbReference>
<dbReference type="PANTHER" id="PTHR34039">
    <property type="entry name" value="UPF0102 PROTEIN YRAN"/>
    <property type="match status" value="1"/>
</dbReference>
<accession>A0A7C9HGL2</accession>
<dbReference type="Gene3D" id="3.40.1350.10">
    <property type="match status" value="1"/>
</dbReference>
<gene>
    <name evidence="3" type="ORF">F0475_09150</name>
</gene>
<dbReference type="SUPFAM" id="SSF52980">
    <property type="entry name" value="Restriction endonuclease-like"/>
    <property type="match status" value="1"/>
</dbReference>
<dbReference type="NCBIfam" id="NF009150">
    <property type="entry name" value="PRK12497.1-3"/>
    <property type="match status" value="1"/>
</dbReference>
<protein>
    <recommendedName>
        <fullName evidence="2">UPF0102 protein F0475_09150</fullName>
    </recommendedName>
</protein>
<dbReference type="PANTHER" id="PTHR34039:SF1">
    <property type="entry name" value="UPF0102 PROTEIN YRAN"/>
    <property type="match status" value="1"/>
</dbReference>
<comment type="similarity">
    <text evidence="1 2">Belongs to the UPF0102 family.</text>
</comment>
<evidence type="ECO:0000256" key="2">
    <source>
        <dbReference type="HAMAP-Rule" id="MF_00048"/>
    </source>
</evidence>
<dbReference type="AlphaFoldDB" id="A0A7C9HGL2"/>
<dbReference type="HAMAP" id="MF_00048">
    <property type="entry name" value="UPF0102"/>
    <property type="match status" value="1"/>
</dbReference>
<sequence length="121" mass="13933">MAYHNDLGKWGEEVAANYLQQQGYTILHRNWMYQHRDLDIVAMDAGALVIVEVKTRKDERFTNADAAVTPQKVRSLSLAANAYVKRYNISLEIRFDIITIVGCPDDKHEVRHVKDAFLPFI</sequence>
<name>A0A7C9HGL2_9BACT</name>
<evidence type="ECO:0000313" key="4">
    <source>
        <dbReference type="Proteomes" id="UP000482295"/>
    </source>
</evidence>
<evidence type="ECO:0000313" key="3">
    <source>
        <dbReference type="EMBL" id="MUL28464.1"/>
    </source>
</evidence>
<comment type="caution">
    <text evidence="3">The sequence shown here is derived from an EMBL/GenBank/DDBJ whole genome shotgun (WGS) entry which is preliminary data.</text>
</comment>
<keyword evidence="4" id="KW-1185">Reference proteome</keyword>
<reference evidence="3 4" key="1">
    <citation type="submission" date="2019-09" db="EMBL/GenBank/DDBJ databases">
        <title>Prevotella A2879 sp. nov., isolated from an abscess of a patient.</title>
        <authorList>
            <person name="Buhl M."/>
            <person name="Oberhettinger P."/>
        </authorList>
    </citation>
    <scope>NUCLEOTIDE SEQUENCE [LARGE SCALE GENOMIC DNA]</scope>
    <source>
        <strain evidence="3 4">A2879</strain>
    </source>
</reference>